<dbReference type="InterPro" id="IPR003593">
    <property type="entry name" value="AAA+_ATPase"/>
</dbReference>
<dbReference type="InterPro" id="IPR003959">
    <property type="entry name" value="ATPase_AAA_core"/>
</dbReference>
<evidence type="ECO:0000313" key="2">
    <source>
        <dbReference type="EMBL" id="RAW50679.1"/>
    </source>
</evidence>
<feature type="domain" description="AAA+ ATPase" evidence="1">
    <location>
        <begin position="112"/>
        <end position="243"/>
    </location>
</feature>
<dbReference type="InterPro" id="IPR027417">
    <property type="entry name" value="P-loop_NTPase"/>
</dbReference>
<comment type="caution">
    <text evidence="2">The sequence shown here is derived from an EMBL/GenBank/DDBJ whole genome shotgun (WGS) entry which is preliminary data.</text>
</comment>
<dbReference type="OrthoDB" id="9806903at2"/>
<organism evidence="2 3">
    <name type="scientific">Faecalibacterium prausnitzii</name>
    <dbReference type="NCBI Taxonomy" id="853"/>
    <lineage>
        <taxon>Bacteria</taxon>
        <taxon>Bacillati</taxon>
        <taxon>Bacillota</taxon>
        <taxon>Clostridia</taxon>
        <taxon>Eubacteriales</taxon>
        <taxon>Oscillospiraceae</taxon>
        <taxon>Faecalibacterium</taxon>
    </lineage>
</organism>
<dbReference type="AlphaFoldDB" id="A0A329TN20"/>
<sequence>MATADQVKSLIKAHIEQDDERFKTITLQIAANEARHGHDTFARELKQYAEKIGKGKKNLIRLNNNGNEMFLVTHPSERLSDLVVSTEIQERIERLLIEYRNRNKLQKYGLSNRRKILIEGRPGTGKTFTASVIAAELDLPLYTIQMDKVVTKFMGETSTKLRQIFDNISTSTGVYFFDEFDAIGADRSLDNEVGEARRILNSFLQFIEQDTSDSIIIAATNNQKLLDQALFRRFDDVLHYAMPTSDEVRRLFEIRLGTFDSSFKVSDEAVCMASKLSHAEIIRVCDDAIKNSILMNTKIDNVYLLKMLKDRINAYIAKEA</sequence>
<dbReference type="GO" id="GO:0005524">
    <property type="term" value="F:ATP binding"/>
    <property type="evidence" value="ECO:0007669"/>
    <property type="project" value="InterPro"/>
</dbReference>
<dbReference type="PANTHER" id="PTHR23077">
    <property type="entry name" value="AAA-FAMILY ATPASE"/>
    <property type="match status" value="1"/>
</dbReference>
<gene>
    <name evidence="2" type="ORF">C4N26_13830</name>
</gene>
<reference evidence="2 3" key="1">
    <citation type="submission" date="2018-02" db="EMBL/GenBank/DDBJ databases">
        <title>Complete genome sequencing of Faecalibacterium prausnitzii strains isolated from the human gut.</title>
        <authorList>
            <person name="Fitzgerald B.C."/>
            <person name="Shkoporov A.N."/>
            <person name="Ross P.R."/>
            <person name="Hill C."/>
        </authorList>
    </citation>
    <scope>NUCLEOTIDE SEQUENCE [LARGE SCALE GENOMIC DNA]</scope>
    <source>
        <strain evidence="2 3">APC942/32-1</strain>
    </source>
</reference>
<dbReference type="CDD" id="cd19481">
    <property type="entry name" value="RecA-like_protease"/>
    <property type="match status" value="1"/>
</dbReference>
<dbReference type="Gene3D" id="3.40.50.300">
    <property type="entry name" value="P-loop containing nucleotide triphosphate hydrolases"/>
    <property type="match status" value="1"/>
</dbReference>
<protein>
    <submittedName>
        <fullName evidence="2">ATPase</fullName>
    </submittedName>
</protein>
<dbReference type="GO" id="GO:0016887">
    <property type="term" value="F:ATP hydrolysis activity"/>
    <property type="evidence" value="ECO:0007669"/>
    <property type="project" value="InterPro"/>
</dbReference>
<dbReference type="RefSeq" id="WP_158401765.1">
    <property type="nucleotide sequence ID" value="NZ_PRLB01000019.1"/>
</dbReference>
<proteinExistence type="predicted"/>
<dbReference type="PANTHER" id="PTHR23077:SF198">
    <property type="entry name" value="ATP-DEPENDENT ZINC METALLOPROTEASE FTSH"/>
    <property type="match status" value="1"/>
</dbReference>
<evidence type="ECO:0000259" key="1">
    <source>
        <dbReference type="SMART" id="SM00382"/>
    </source>
</evidence>
<dbReference type="SMART" id="SM00382">
    <property type="entry name" value="AAA"/>
    <property type="match status" value="1"/>
</dbReference>
<dbReference type="Pfam" id="PF00004">
    <property type="entry name" value="AAA"/>
    <property type="match status" value="1"/>
</dbReference>
<dbReference type="EMBL" id="PRLB01000019">
    <property type="protein sequence ID" value="RAW50679.1"/>
    <property type="molecule type" value="Genomic_DNA"/>
</dbReference>
<accession>A0A329TN20</accession>
<dbReference type="SUPFAM" id="SSF52540">
    <property type="entry name" value="P-loop containing nucleoside triphosphate hydrolases"/>
    <property type="match status" value="1"/>
</dbReference>
<dbReference type="InterPro" id="IPR050168">
    <property type="entry name" value="AAA_ATPase_domain"/>
</dbReference>
<dbReference type="Proteomes" id="UP000251144">
    <property type="component" value="Unassembled WGS sequence"/>
</dbReference>
<name>A0A329TN20_9FIRM</name>
<evidence type="ECO:0000313" key="3">
    <source>
        <dbReference type="Proteomes" id="UP000251144"/>
    </source>
</evidence>